<evidence type="ECO:0000313" key="2">
    <source>
        <dbReference type="Proteomes" id="UP001143910"/>
    </source>
</evidence>
<comment type="caution">
    <text evidence="1">The sequence shown here is derived from an EMBL/GenBank/DDBJ whole genome shotgun (WGS) entry which is preliminary data.</text>
</comment>
<keyword evidence="2" id="KW-1185">Reference proteome</keyword>
<gene>
    <name evidence="1" type="ORF">NQ176_g3879</name>
</gene>
<proteinExistence type="predicted"/>
<evidence type="ECO:0000313" key="1">
    <source>
        <dbReference type="EMBL" id="KAJ2978326.1"/>
    </source>
</evidence>
<protein>
    <submittedName>
        <fullName evidence="1">Uncharacterized protein</fullName>
    </submittedName>
</protein>
<name>A0ACC1NIH4_9HYPO</name>
<organism evidence="1 2">
    <name type="scientific">Zarea fungicola</name>
    <dbReference type="NCBI Taxonomy" id="93591"/>
    <lineage>
        <taxon>Eukaryota</taxon>
        <taxon>Fungi</taxon>
        <taxon>Dikarya</taxon>
        <taxon>Ascomycota</taxon>
        <taxon>Pezizomycotina</taxon>
        <taxon>Sordariomycetes</taxon>
        <taxon>Hypocreomycetidae</taxon>
        <taxon>Hypocreales</taxon>
        <taxon>Cordycipitaceae</taxon>
        <taxon>Zarea</taxon>
    </lineage>
</organism>
<reference evidence="1" key="1">
    <citation type="submission" date="2022-08" db="EMBL/GenBank/DDBJ databases">
        <title>Genome Sequence of Lecanicillium fungicola.</title>
        <authorList>
            <person name="Buettner E."/>
        </authorList>
    </citation>
    <scope>NUCLEOTIDE SEQUENCE</scope>
    <source>
        <strain evidence="1">Babe33</strain>
    </source>
</reference>
<sequence>MDKQNLRAEYDIVFAGGGAVACVAAGRLAKADPSLSILLIEQGENNLDDISIRTPAMCWTHLHPSSKTLIFYKANKETALAGRETIVPAGGIFGGGSSVNALLYTRASAVDYDSWNTDGWDAKTLIPLANKAETYLVKKAGINQELHGHSGPINISHGAHALTINYDDMWAGAEAAGVPYAADAQDFNHGHGMSLWAKYIGPDGKRQDAAHCYIHPLMQSGEYPNLHILVKSTVSKVVFDGVRAIGVECVPTSDASETTSSFIAAKKLVVLSAGALGTAPILERSGVGKADHLRAHGIEVVSDLPGVGENYQDHHLMVYSYKSTLTSKDSYDGFLSGREDFAQALADNSTKTSWNAIDVCGKIRPSEEEVAQLGSEFQARWDRDYKDQPSRPLFLLPVLNGYLGDHAALNEPADNPTHYMGTGPFMAYPRSRGSVHINSKDPKMASSFNTGFLNDEFDVKVQVWAYKKQREIMRRSDKYAGEYAPGHPAFREGSRAACQSGPAVEGGFKSMEQRRDLPPIEYDEEDDLAIETFIRANIGSSWHSLGTCKMAPRENGGVVDKHLNVHGTQNLKCADLSIVPENVGANTYNTALVVGEKTAVIIGQELGLDL</sequence>
<dbReference type="EMBL" id="JANJQO010000386">
    <property type="protein sequence ID" value="KAJ2978326.1"/>
    <property type="molecule type" value="Genomic_DNA"/>
</dbReference>
<dbReference type="Proteomes" id="UP001143910">
    <property type="component" value="Unassembled WGS sequence"/>
</dbReference>
<accession>A0ACC1NIH4</accession>